<keyword evidence="1" id="KW-0675">Receptor</keyword>
<evidence type="ECO:0000313" key="2">
    <source>
        <dbReference type="Proteomes" id="UP001152795"/>
    </source>
</evidence>
<dbReference type="PANTHER" id="PTHR47331">
    <property type="entry name" value="PHD-TYPE DOMAIN-CONTAINING PROTEIN"/>
    <property type="match status" value="1"/>
</dbReference>
<evidence type="ECO:0000313" key="1">
    <source>
        <dbReference type="EMBL" id="CAB3983315.1"/>
    </source>
</evidence>
<dbReference type="Pfam" id="PF05585">
    <property type="entry name" value="DUF1758"/>
    <property type="match status" value="1"/>
</dbReference>
<dbReference type="Gene3D" id="2.40.70.10">
    <property type="entry name" value="Acid Proteases"/>
    <property type="match status" value="1"/>
</dbReference>
<accession>A0A7D9HIG6</accession>
<protein>
    <submittedName>
        <fullName evidence="1">TNF receptor-associated factor 3</fullName>
    </submittedName>
</protein>
<proteinExistence type="predicted"/>
<dbReference type="PANTHER" id="PTHR47331:SF5">
    <property type="entry name" value="RIBONUCLEASE H"/>
    <property type="match status" value="1"/>
</dbReference>
<keyword evidence="2" id="KW-1185">Reference proteome</keyword>
<dbReference type="InterPro" id="IPR021109">
    <property type="entry name" value="Peptidase_aspartic_dom_sf"/>
</dbReference>
<dbReference type="PROSITE" id="PS50158">
    <property type="entry name" value="ZF_CCHC"/>
    <property type="match status" value="1"/>
</dbReference>
<dbReference type="InterPro" id="IPR001878">
    <property type="entry name" value="Znf_CCHC"/>
</dbReference>
<dbReference type="OrthoDB" id="5965755at2759"/>
<dbReference type="GO" id="GO:0008270">
    <property type="term" value="F:zinc ion binding"/>
    <property type="evidence" value="ECO:0007669"/>
    <property type="project" value="InterPro"/>
</dbReference>
<name>A0A7D9HIG6_PARCT</name>
<dbReference type="EMBL" id="CACRXK020000599">
    <property type="protein sequence ID" value="CAB3983315.1"/>
    <property type="molecule type" value="Genomic_DNA"/>
</dbReference>
<sequence length="338" mass="38119">MLDKKPWKIPDSVRLTITRGEEYLKWTIKELLQALLTEVELREDYRLTPQVKPTAGNGRRMYNASALQVNRSLGRDKDRCAFCMGKHRHEDCARVKDMRERTNLIRKFARCYKCLERGHCARDCKVVVQCKNCKGGHHSALCETEVSSASEEEGAQVGNEASTHIVNVPASMLVGGSSRIVLQTAQALIKGSNSSNRVRVMFDSGSHKSFVTADVARAYNLKLLRKEWLSISTFGRKTTESGLRDVVLIDLIPVSGGGSLTLEAYVVPEISRISNEHVEVVKKDFSHLHNLWFSDVCRTKEELEIDLLIGSDYIWKFQRGRTIRGEPEEPVAIETELG</sequence>
<dbReference type="Proteomes" id="UP001152795">
    <property type="component" value="Unassembled WGS sequence"/>
</dbReference>
<feature type="non-terminal residue" evidence="1">
    <location>
        <position position="338"/>
    </location>
</feature>
<dbReference type="InterPro" id="IPR008737">
    <property type="entry name" value="DUF1758"/>
</dbReference>
<organism evidence="1 2">
    <name type="scientific">Paramuricea clavata</name>
    <name type="common">Red gorgonian</name>
    <name type="synonym">Violescent sea-whip</name>
    <dbReference type="NCBI Taxonomy" id="317549"/>
    <lineage>
        <taxon>Eukaryota</taxon>
        <taxon>Metazoa</taxon>
        <taxon>Cnidaria</taxon>
        <taxon>Anthozoa</taxon>
        <taxon>Octocorallia</taxon>
        <taxon>Malacalcyonacea</taxon>
        <taxon>Plexauridae</taxon>
        <taxon>Paramuricea</taxon>
    </lineage>
</organism>
<comment type="caution">
    <text evidence="1">The sequence shown here is derived from an EMBL/GenBank/DDBJ whole genome shotgun (WGS) entry which is preliminary data.</text>
</comment>
<gene>
    <name evidence="1" type="ORF">PACLA_8A076277</name>
</gene>
<dbReference type="AlphaFoldDB" id="A0A7D9HIG6"/>
<reference evidence="1" key="1">
    <citation type="submission" date="2020-04" db="EMBL/GenBank/DDBJ databases">
        <authorList>
            <person name="Alioto T."/>
            <person name="Alioto T."/>
            <person name="Gomez Garrido J."/>
        </authorList>
    </citation>
    <scope>NUCLEOTIDE SEQUENCE</scope>
    <source>
        <strain evidence="1">A484AB</strain>
    </source>
</reference>
<dbReference type="GO" id="GO:0003676">
    <property type="term" value="F:nucleic acid binding"/>
    <property type="evidence" value="ECO:0007669"/>
    <property type="project" value="InterPro"/>
</dbReference>